<evidence type="ECO:0000256" key="1">
    <source>
        <dbReference type="SAM" id="SignalP"/>
    </source>
</evidence>
<dbReference type="EMBL" id="AUPC02000004">
    <property type="protein sequence ID" value="POG82660.1"/>
    <property type="molecule type" value="Genomic_DNA"/>
</dbReference>
<reference evidence="2 3" key="1">
    <citation type="journal article" date="2013" name="Proc. Natl. Acad. Sci. U.S.A.">
        <title>Genome of an arbuscular mycorrhizal fungus provides insight into the oldest plant symbiosis.</title>
        <authorList>
            <person name="Tisserant E."/>
            <person name="Malbreil M."/>
            <person name="Kuo A."/>
            <person name="Kohler A."/>
            <person name="Symeonidi A."/>
            <person name="Balestrini R."/>
            <person name="Charron P."/>
            <person name="Duensing N."/>
            <person name="Frei Dit Frey N."/>
            <person name="Gianinazzi-Pearson V."/>
            <person name="Gilbert L.B."/>
            <person name="Handa Y."/>
            <person name="Herr J.R."/>
            <person name="Hijri M."/>
            <person name="Koul R."/>
            <person name="Kawaguchi M."/>
            <person name="Krajinski F."/>
            <person name="Lammers P.J."/>
            <person name="Masclaux F.G."/>
            <person name="Murat C."/>
            <person name="Morin E."/>
            <person name="Ndikumana S."/>
            <person name="Pagni M."/>
            <person name="Petitpierre D."/>
            <person name="Requena N."/>
            <person name="Rosikiewicz P."/>
            <person name="Riley R."/>
            <person name="Saito K."/>
            <person name="San Clemente H."/>
            <person name="Shapiro H."/>
            <person name="van Tuinen D."/>
            <person name="Becard G."/>
            <person name="Bonfante P."/>
            <person name="Paszkowski U."/>
            <person name="Shachar-Hill Y.Y."/>
            <person name="Tuskan G.A."/>
            <person name="Young P.W."/>
            <person name="Sanders I.R."/>
            <person name="Henrissat B."/>
            <person name="Rensing S.A."/>
            <person name="Grigoriev I.V."/>
            <person name="Corradi N."/>
            <person name="Roux C."/>
            <person name="Martin F."/>
        </authorList>
    </citation>
    <scope>NUCLEOTIDE SEQUENCE [LARGE SCALE GENOMIC DNA]</scope>
    <source>
        <strain evidence="2 3">DAOM 197198</strain>
    </source>
</reference>
<evidence type="ECO:0000313" key="2">
    <source>
        <dbReference type="EMBL" id="POG82660.1"/>
    </source>
</evidence>
<feature type="chain" id="PRO_5015127136" evidence="1">
    <location>
        <begin position="30"/>
        <end position="77"/>
    </location>
</feature>
<gene>
    <name evidence="2" type="ORF">GLOIN_2v1497076</name>
</gene>
<dbReference type="Proteomes" id="UP000018888">
    <property type="component" value="Unassembled WGS sequence"/>
</dbReference>
<dbReference type="AlphaFoldDB" id="A0A2P4QYC2"/>
<keyword evidence="3" id="KW-1185">Reference proteome</keyword>
<comment type="caution">
    <text evidence="2">The sequence shown here is derived from an EMBL/GenBank/DDBJ whole genome shotgun (WGS) entry which is preliminary data.</text>
</comment>
<proteinExistence type="predicted"/>
<evidence type="ECO:0000313" key="3">
    <source>
        <dbReference type="Proteomes" id="UP000018888"/>
    </source>
</evidence>
<organism evidence="2 3">
    <name type="scientific">Rhizophagus irregularis (strain DAOM 181602 / DAOM 197198 / MUCL 43194)</name>
    <name type="common">Arbuscular mycorrhizal fungus</name>
    <name type="synonym">Glomus intraradices</name>
    <dbReference type="NCBI Taxonomy" id="747089"/>
    <lineage>
        <taxon>Eukaryota</taxon>
        <taxon>Fungi</taxon>
        <taxon>Fungi incertae sedis</taxon>
        <taxon>Mucoromycota</taxon>
        <taxon>Glomeromycotina</taxon>
        <taxon>Glomeromycetes</taxon>
        <taxon>Glomerales</taxon>
        <taxon>Glomeraceae</taxon>
        <taxon>Rhizophagus</taxon>
    </lineage>
</organism>
<keyword evidence="1" id="KW-0732">Signal</keyword>
<feature type="signal peptide" evidence="1">
    <location>
        <begin position="1"/>
        <end position="29"/>
    </location>
</feature>
<reference evidence="2 3" key="2">
    <citation type="journal article" date="2018" name="New Phytol.">
        <title>High intraspecific genome diversity in the model arbuscular mycorrhizal symbiont Rhizophagus irregularis.</title>
        <authorList>
            <person name="Chen E.C.H."/>
            <person name="Morin E."/>
            <person name="Beaudet D."/>
            <person name="Noel J."/>
            <person name="Yildirir G."/>
            <person name="Ndikumana S."/>
            <person name="Charron P."/>
            <person name="St-Onge C."/>
            <person name="Giorgi J."/>
            <person name="Kruger M."/>
            <person name="Marton T."/>
            <person name="Ropars J."/>
            <person name="Grigoriev I.V."/>
            <person name="Hainaut M."/>
            <person name="Henrissat B."/>
            <person name="Roux C."/>
            <person name="Martin F."/>
            <person name="Corradi N."/>
        </authorList>
    </citation>
    <scope>NUCLEOTIDE SEQUENCE [LARGE SCALE GENOMIC DNA]</scope>
    <source>
        <strain evidence="2 3">DAOM 197198</strain>
    </source>
</reference>
<sequence length="77" mass="9155">MNFTTKFPKQECLCLLMFFLKALLPHLHGNSQRLFGSKFFCLCREKKNNSPQVPKLEILHIFLFHQAFYSSRHVLKL</sequence>
<protein>
    <submittedName>
        <fullName evidence="2">Uncharacterized protein</fullName>
    </submittedName>
</protein>
<name>A0A2P4QYC2_RHIID</name>
<accession>A0A2P4QYC2</accession>